<dbReference type="Gramene" id="ERN10096">
    <property type="protein sequence ID" value="ERN10096"/>
    <property type="gene ID" value="AMTR_s00013p00260770"/>
</dbReference>
<sequence length="143" mass="15674">MVVGRSIDDHGEERAEVPISQCTEEVQTLEKTNNSKKKKRMGLKERTPTLVLVDMRSSQRLDTPSPPSPIPAAFEVEVSSDESFASEEHVEATYAAIHEEGMIDALRGMPIPPRQDEGLFSSAPPLASILAVVKDADSEEDEL</sequence>
<accession>W1PQV7</accession>
<gene>
    <name evidence="2" type="ORF">AMTR_s00013p00260770</name>
</gene>
<dbReference type="HOGENOM" id="CLU_1808806_0_0_1"/>
<dbReference type="EMBL" id="KI392979">
    <property type="protein sequence ID" value="ERN10096.1"/>
    <property type="molecule type" value="Genomic_DNA"/>
</dbReference>
<protein>
    <submittedName>
        <fullName evidence="2">Uncharacterized protein</fullName>
    </submittedName>
</protein>
<reference evidence="3" key="1">
    <citation type="journal article" date="2013" name="Science">
        <title>The Amborella genome and the evolution of flowering plants.</title>
        <authorList>
            <consortium name="Amborella Genome Project"/>
        </authorList>
    </citation>
    <scope>NUCLEOTIDE SEQUENCE [LARGE SCALE GENOMIC DNA]</scope>
</reference>
<proteinExistence type="predicted"/>
<dbReference type="Proteomes" id="UP000017836">
    <property type="component" value="Unassembled WGS sequence"/>
</dbReference>
<evidence type="ECO:0000313" key="3">
    <source>
        <dbReference type="Proteomes" id="UP000017836"/>
    </source>
</evidence>
<dbReference type="AlphaFoldDB" id="W1PQV7"/>
<keyword evidence="3" id="KW-1185">Reference proteome</keyword>
<organism evidence="2 3">
    <name type="scientific">Amborella trichopoda</name>
    <dbReference type="NCBI Taxonomy" id="13333"/>
    <lineage>
        <taxon>Eukaryota</taxon>
        <taxon>Viridiplantae</taxon>
        <taxon>Streptophyta</taxon>
        <taxon>Embryophyta</taxon>
        <taxon>Tracheophyta</taxon>
        <taxon>Spermatophyta</taxon>
        <taxon>Magnoliopsida</taxon>
        <taxon>Amborellales</taxon>
        <taxon>Amborellaceae</taxon>
        <taxon>Amborella</taxon>
    </lineage>
</organism>
<evidence type="ECO:0000313" key="2">
    <source>
        <dbReference type="EMBL" id="ERN10096.1"/>
    </source>
</evidence>
<feature type="region of interest" description="Disordered" evidence="1">
    <location>
        <begin position="29"/>
        <end position="70"/>
    </location>
</feature>
<name>W1PQV7_AMBTC</name>
<evidence type="ECO:0000256" key="1">
    <source>
        <dbReference type="SAM" id="MobiDB-lite"/>
    </source>
</evidence>